<dbReference type="GeneID" id="129788502"/>
<keyword evidence="1" id="KW-0539">Nucleus</keyword>
<evidence type="ECO:0000256" key="1">
    <source>
        <dbReference type="PROSITE-ProRule" id="PRU00371"/>
    </source>
</evidence>
<dbReference type="Pfam" id="PF10545">
    <property type="entry name" value="MADF_DNA_bdg"/>
    <property type="match status" value="1"/>
</dbReference>
<dbReference type="GO" id="GO:0006357">
    <property type="term" value="P:regulation of transcription by RNA polymerase II"/>
    <property type="evidence" value="ECO:0007669"/>
    <property type="project" value="TreeGrafter"/>
</dbReference>
<dbReference type="VEuPathDB" id="VectorBase:LLOJ009420"/>
<keyword evidence="7" id="KW-1185">Reference proteome</keyword>
<dbReference type="EMBL" id="GITU01000542">
    <property type="protein sequence ID" value="MBC1169245.1"/>
    <property type="molecule type" value="Transcribed_RNA"/>
</dbReference>
<reference evidence="5" key="2">
    <citation type="journal article" date="2020" name="BMC">
        <title>Leishmania infection induces a limited differential gene expression in the sand fly midgut.</title>
        <authorList>
            <person name="Coutinho-Abreu I.V."/>
            <person name="Serafim T.D."/>
            <person name="Meneses C."/>
            <person name="Kamhawi S."/>
            <person name="Oliveira F."/>
            <person name="Valenzuela J.G."/>
        </authorList>
    </citation>
    <scope>NUCLEOTIDE SEQUENCE</scope>
    <source>
        <strain evidence="5">Jacobina</strain>
        <tissue evidence="5">Midgut</tissue>
    </source>
</reference>
<dbReference type="OrthoDB" id="5984255at2759"/>
<evidence type="ECO:0000313" key="6">
    <source>
        <dbReference type="EnsemblMetazoa" id="LLOJ009420-PA"/>
    </source>
</evidence>
<evidence type="ECO:0000256" key="2">
    <source>
        <dbReference type="SAM" id="MobiDB-lite"/>
    </source>
</evidence>
<evidence type="ECO:0000313" key="7">
    <source>
        <dbReference type="Proteomes" id="UP000092461"/>
    </source>
</evidence>
<dbReference type="AlphaFoldDB" id="A0A1B0CWN6"/>
<dbReference type="PROSITE" id="PS51031">
    <property type="entry name" value="BESS"/>
    <property type="match status" value="1"/>
</dbReference>
<comment type="subcellular location">
    <subcellularLocation>
        <location evidence="1">Nucleus</location>
    </subcellularLocation>
</comment>
<feature type="compositionally biased region" description="Basic and acidic residues" evidence="2">
    <location>
        <begin position="220"/>
        <end position="232"/>
    </location>
</feature>
<evidence type="ECO:0000259" key="3">
    <source>
        <dbReference type="PROSITE" id="PS51029"/>
    </source>
</evidence>
<proteinExistence type="predicted"/>
<evidence type="ECO:0000259" key="4">
    <source>
        <dbReference type="PROSITE" id="PS51031"/>
    </source>
</evidence>
<dbReference type="GO" id="GO:0005634">
    <property type="term" value="C:nucleus"/>
    <property type="evidence" value="ECO:0007669"/>
    <property type="project" value="UniProtKB-SubCell"/>
</dbReference>
<feature type="domain" description="BESS" evidence="4">
    <location>
        <begin position="261"/>
        <end position="300"/>
    </location>
</feature>
<dbReference type="GO" id="GO:0003677">
    <property type="term" value="F:DNA binding"/>
    <property type="evidence" value="ECO:0007669"/>
    <property type="project" value="InterPro"/>
</dbReference>
<dbReference type="KEGG" id="lll:129788502"/>
<accession>A0A1B0CWN6</accession>
<feature type="domain" description="MADF" evidence="3">
    <location>
        <begin position="72"/>
        <end position="161"/>
    </location>
</feature>
<dbReference type="PANTHER" id="PTHR12243:SF60">
    <property type="entry name" value="SI:CH211-15D5.12-RELATED"/>
    <property type="match status" value="1"/>
</dbReference>
<dbReference type="PANTHER" id="PTHR12243">
    <property type="entry name" value="MADF DOMAIN TRANSCRIPTION FACTOR"/>
    <property type="match status" value="1"/>
</dbReference>
<name>A0A1B0CWN6_LUTLO</name>
<reference evidence="6" key="3">
    <citation type="submission" date="2020-05" db="UniProtKB">
        <authorList>
            <consortium name="EnsemblMetazoa"/>
        </authorList>
    </citation>
    <scope>IDENTIFICATION</scope>
    <source>
        <strain evidence="6">Jacobina</strain>
    </source>
</reference>
<dbReference type="InterPro" id="IPR004210">
    <property type="entry name" value="BESS_motif"/>
</dbReference>
<sequence>MFANTNGRTHNDTSRHIGQGVAREEFFHRARELELRERLHSVFQGHLSSQGAPQWNMDRYRMMESHVKITEQLIKLVKPHPELYDMNSHLYNDRAHIDGLWAQISHTMQMSTTEVRTKWNSLRSQFMRALKHEKMPYGASGRRRKKWYMMDSLDFLRGVLTVPDTDHSIDKSPPETSKRLPSYPEIPIVVMKQESQSAESEGGVEEIPLPEKRHRLSGPSEERAESPLDRYGERTYMDDSYASTCILDDPPGPTVSATQPGNYDQLFFQSLDEDIKKLAPHRRRRLKEVFLQTLNNLLDQQEMEMERNTVARVCQRSQN</sequence>
<feature type="region of interest" description="Disordered" evidence="2">
    <location>
        <begin position="193"/>
        <end position="232"/>
    </location>
</feature>
<dbReference type="SMART" id="SM00595">
    <property type="entry name" value="MADF"/>
    <property type="match status" value="1"/>
</dbReference>
<dbReference type="PROSITE" id="PS51029">
    <property type="entry name" value="MADF"/>
    <property type="match status" value="1"/>
</dbReference>
<evidence type="ECO:0000313" key="5">
    <source>
        <dbReference type="EMBL" id="MBC1169245.1"/>
    </source>
</evidence>
<dbReference type="GO" id="GO:0005667">
    <property type="term" value="C:transcription regulator complex"/>
    <property type="evidence" value="ECO:0007669"/>
    <property type="project" value="TreeGrafter"/>
</dbReference>
<dbReference type="EnsemblMetazoa" id="LLOJ009420-RA">
    <property type="protein sequence ID" value="LLOJ009420-PA"/>
    <property type="gene ID" value="LLOJ009420"/>
</dbReference>
<protein>
    <submittedName>
        <fullName evidence="5">Putative alcohol dehydrogenase transcription factor myb/sant-like protein</fullName>
    </submittedName>
</protein>
<organism evidence="6 7">
    <name type="scientific">Lutzomyia longipalpis</name>
    <name type="common">Sand fly</name>
    <dbReference type="NCBI Taxonomy" id="7200"/>
    <lineage>
        <taxon>Eukaryota</taxon>
        <taxon>Metazoa</taxon>
        <taxon>Ecdysozoa</taxon>
        <taxon>Arthropoda</taxon>
        <taxon>Hexapoda</taxon>
        <taxon>Insecta</taxon>
        <taxon>Pterygota</taxon>
        <taxon>Neoptera</taxon>
        <taxon>Endopterygota</taxon>
        <taxon>Diptera</taxon>
        <taxon>Nematocera</taxon>
        <taxon>Psychodoidea</taxon>
        <taxon>Psychodidae</taxon>
        <taxon>Lutzomyia</taxon>
        <taxon>Lutzomyia</taxon>
    </lineage>
</organism>
<dbReference type="RefSeq" id="XP_055680602.1">
    <property type="nucleotide sequence ID" value="XM_055824627.1"/>
</dbReference>
<dbReference type="VEuPathDB" id="VectorBase:LLONM1_001572"/>
<reference evidence="7" key="1">
    <citation type="submission" date="2012-05" db="EMBL/GenBank/DDBJ databases">
        <title>Whole Genome Assembly of Lutzomyia longipalpis.</title>
        <authorList>
            <person name="Richards S."/>
            <person name="Qu C."/>
            <person name="Dillon R."/>
            <person name="Worley K."/>
            <person name="Scherer S."/>
            <person name="Batterton M."/>
            <person name="Taylor A."/>
            <person name="Hawes A."/>
            <person name="Hernandez B."/>
            <person name="Kovar C."/>
            <person name="Mandapat C."/>
            <person name="Pham C."/>
            <person name="Qu C."/>
            <person name="Jing C."/>
            <person name="Bess C."/>
            <person name="Bandaranaike D."/>
            <person name="Ngo D."/>
            <person name="Ongeri F."/>
            <person name="Arias F."/>
            <person name="Lara F."/>
            <person name="Weissenberger G."/>
            <person name="Kamau G."/>
            <person name="Han H."/>
            <person name="Shen H."/>
            <person name="Dinh H."/>
            <person name="Khalil I."/>
            <person name="Jones J."/>
            <person name="Shafer J."/>
            <person name="Jayaseelan J."/>
            <person name="Quiroz J."/>
            <person name="Blankenburg K."/>
            <person name="Nguyen L."/>
            <person name="Jackson L."/>
            <person name="Francisco L."/>
            <person name="Tang L.-Y."/>
            <person name="Pu L.-L."/>
            <person name="Perales L."/>
            <person name="Lorensuhewa L."/>
            <person name="Munidasa M."/>
            <person name="Coyle M."/>
            <person name="Taylor M."/>
            <person name="Puazo M."/>
            <person name="Firestine M."/>
            <person name="Scheel M."/>
            <person name="Javaid M."/>
            <person name="Wang M."/>
            <person name="Li M."/>
            <person name="Tabassum N."/>
            <person name="Saada N."/>
            <person name="Osuji N."/>
            <person name="Aqrawi P."/>
            <person name="Fu Q."/>
            <person name="Thornton R."/>
            <person name="Raj R."/>
            <person name="Goodspeed R."/>
            <person name="Mata R."/>
            <person name="Najjar R."/>
            <person name="Gubbala S."/>
            <person name="Lee S."/>
            <person name="Denson S."/>
            <person name="Patil S."/>
            <person name="Macmil S."/>
            <person name="Qi S."/>
            <person name="Matskevitch T."/>
            <person name="Palculict T."/>
            <person name="Mathew T."/>
            <person name="Vee V."/>
            <person name="Velamala V."/>
            <person name="Korchina V."/>
            <person name="Cai W."/>
            <person name="Liu W."/>
            <person name="Dai W."/>
            <person name="Zou X."/>
            <person name="Zhu Y."/>
            <person name="Zhang Y."/>
            <person name="Wu Y.-Q."/>
            <person name="Xin Y."/>
            <person name="Nazarath L."/>
            <person name="Kovar C."/>
            <person name="Han Y."/>
            <person name="Muzny D."/>
            <person name="Gibbs R."/>
        </authorList>
    </citation>
    <scope>NUCLEOTIDE SEQUENCE [LARGE SCALE GENOMIC DNA]</scope>
    <source>
        <strain evidence="7">Jacobina</strain>
    </source>
</reference>
<dbReference type="Proteomes" id="UP000092461">
    <property type="component" value="Unassembled WGS sequence"/>
</dbReference>
<dbReference type="EMBL" id="AJWK01032718">
    <property type="status" value="NOT_ANNOTATED_CDS"/>
    <property type="molecule type" value="Genomic_DNA"/>
</dbReference>
<dbReference type="InterPro" id="IPR039353">
    <property type="entry name" value="TF_Adf1"/>
</dbReference>
<dbReference type="InterPro" id="IPR006578">
    <property type="entry name" value="MADF-dom"/>
</dbReference>